<dbReference type="InterPro" id="IPR057326">
    <property type="entry name" value="KR_dom"/>
</dbReference>
<dbReference type="InterPro" id="IPR036291">
    <property type="entry name" value="NAD(P)-bd_dom_sf"/>
</dbReference>
<keyword evidence="2" id="KW-0560">Oxidoreductase</keyword>
<dbReference type="AlphaFoldDB" id="A0A0D2LEB2"/>
<reference evidence="6" key="1">
    <citation type="submission" date="2014-04" db="EMBL/GenBank/DDBJ databases">
        <title>Evolutionary Origins and Diversification of the Mycorrhizal Mutualists.</title>
        <authorList>
            <consortium name="DOE Joint Genome Institute"/>
            <consortium name="Mycorrhizal Genomics Consortium"/>
            <person name="Kohler A."/>
            <person name="Kuo A."/>
            <person name="Nagy L.G."/>
            <person name="Floudas D."/>
            <person name="Copeland A."/>
            <person name="Barry K.W."/>
            <person name="Cichocki N."/>
            <person name="Veneault-Fourrey C."/>
            <person name="LaButti K."/>
            <person name="Lindquist E.A."/>
            <person name="Lipzen A."/>
            <person name="Lundell T."/>
            <person name="Morin E."/>
            <person name="Murat C."/>
            <person name="Riley R."/>
            <person name="Ohm R."/>
            <person name="Sun H."/>
            <person name="Tunlid A."/>
            <person name="Henrissat B."/>
            <person name="Grigoriev I.V."/>
            <person name="Hibbett D.S."/>
            <person name="Martin F."/>
        </authorList>
    </citation>
    <scope>NUCLEOTIDE SEQUENCE [LARGE SCALE GENOMIC DNA]</scope>
    <source>
        <strain evidence="6">FD-334 SS-4</strain>
    </source>
</reference>
<dbReference type="Gene3D" id="3.40.50.720">
    <property type="entry name" value="NAD(P)-binding Rossmann-like Domain"/>
    <property type="match status" value="1"/>
</dbReference>
<dbReference type="CDD" id="cd05374">
    <property type="entry name" value="17beta-HSD-like_SDR_c"/>
    <property type="match status" value="1"/>
</dbReference>
<protein>
    <recommendedName>
        <fullName evidence="4">Ketoreductase domain-containing protein</fullName>
    </recommendedName>
</protein>
<evidence type="ECO:0000259" key="4">
    <source>
        <dbReference type="SMART" id="SM00822"/>
    </source>
</evidence>
<dbReference type="PRINTS" id="PR00081">
    <property type="entry name" value="GDHRDH"/>
</dbReference>
<dbReference type="EMBL" id="KN817530">
    <property type="protein sequence ID" value="KJA25827.1"/>
    <property type="molecule type" value="Genomic_DNA"/>
</dbReference>
<dbReference type="STRING" id="945553.A0A0D2LEB2"/>
<dbReference type="Proteomes" id="UP000054270">
    <property type="component" value="Unassembled WGS sequence"/>
</dbReference>
<dbReference type="PANTHER" id="PTHR44169">
    <property type="entry name" value="NADPH-DEPENDENT 1-ACYLDIHYDROXYACETONE PHOSPHATE REDUCTASE"/>
    <property type="match status" value="1"/>
</dbReference>
<dbReference type="InterPro" id="IPR002347">
    <property type="entry name" value="SDR_fam"/>
</dbReference>
<dbReference type="SMART" id="SM00822">
    <property type="entry name" value="PKS_KR"/>
    <property type="match status" value="1"/>
</dbReference>
<comment type="similarity">
    <text evidence="1 3">Belongs to the short-chain dehydrogenases/reductases (SDR) family.</text>
</comment>
<dbReference type="GO" id="GO:0005783">
    <property type="term" value="C:endoplasmic reticulum"/>
    <property type="evidence" value="ECO:0007669"/>
    <property type="project" value="TreeGrafter"/>
</dbReference>
<dbReference type="GO" id="GO:0016491">
    <property type="term" value="F:oxidoreductase activity"/>
    <property type="evidence" value="ECO:0007669"/>
    <property type="project" value="UniProtKB-KW"/>
</dbReference>
<dbReference type="PRINTS" id="PR00080">
    <property type="entry name" value="SDRFAMILY"/>
</dbReference>
<proteinExistence type="inferred from homology"/>
<dbReference type="OMA" id="LGAWKMR"/>
<evidence type="ECO:0000313" key="6">
    <source>
        <dbReference type="Proteomes" id="UP000054270"/>
    </source>
</evidence>
<evidence type="ECO:0000313" key="5">
    <source>
        <dbReference type="EMBL" id="KJA25827.1"/>
    </source>
</evidence>
<sequence length="275" mass="29549">MSTNPVVLVTGCSTGGIGYSLCEEFARKGCTVYATSRRAETIADFAQGAVERLALDVNSDESVAAVVKHVVEREGKIDVLVNNAGITSPGPLVDQPLKAVKEVYETNVFAVLRLTDAVVPIMAKQGHGTIVNIGSIAGETPTPWSGVYASSKAALTSISDVLFMELKPFNISVLHVSPGGIKSNIATNGTARMNVAPDTLYTDFVPLILKRIQSSQGPNSMPTREFATRVVAKTLSKKPPRYMTLGGSSGLFTLFKWLPRGFVLYILWRAFSPRK</sequence>
<dbReference type="OrthoDB" id="2102561at2759"/>
<dbReference type="PANTHER" id="PTHR44169:SF6">
    <property type="entry name" value="NADPH-DEPENDENT 1-ACYLDIHYDROXYACETONE PHOSPHATE REDUCTASE"/>
    <property type="match status" value="1"/>
</dbReference>
<feature type="domain" description="Ketoreductase" evidence="4">
    <location>
        <begin position="5"/>
        <end position="184"/>
    </location>
</feature>
<name>A0A0D2LEB2_HYPSF</name>
<organism evidence="5 6">
    <name type="scientific">Hypholoma sublateritium (strain FD-334 SS-4)</name>
    <dbReference type="NCBI Taxonomy" id="945553"/>
    <lineage>
        <taxon>Eukaryota</taxon>
        <taxon>Fungi</taxon>
        <taxon>Dikarya</taxon>
        <taxon>Basidiomycota</taxon>
        <taxon>Agaricomycotina</taxon>
        <taxon>Agaricomycetes</taxon>
        <taxon>Agaricomycetidae</taxon>
        <taxon>Agaricales</taxon>
        <taxon>Agaricineae</taxon>
        <taxon>Strophariaceae</taxon>
        <taxon>Hypholoma</taxon>
    </lineage>
</organism>
<accession>A0A0D2LEB2</accession>
<evidence type="ECO:0000256" key="3">
    <source>
        <dbReference type="RuleBase" id="RU000363"/>
    </source>
</evidence>
<evidence type="ECO:0000256" key="2">
    <source>
        <dbReference type="ARBA" id="ARBA00023002"/>
    </source>
</evidence>
<gene>
    <name evidence="5" type="ORF">HYPSUDRAFT_199522</name>
</gene>
<dbReference type="Pfam" id="PF00106">
    <property type="entry name" value="adh_short"/>
    <property type="match status" value="1"/>
</dbReference>
<dbReference type="SUPFAM" id="SSF51735">
    <property type="entry name" value="NAD(P)-binding Rossmann-fold domains"/>
    <property type="match status" value="1"/>
</dbReference>
<evidence type="ECO:0000256" key="1">
    <source>
        <dbReference type="ARBA" id="ARBA00006484"/>
    </source>
</evidence>
<keyword evidence="6" id="KW-1185">Reference proteome</keyword>
<dbReference type="FunFam" id="3.40.50.720:FF:000261">
    <property type="entry name" value="NADPH-dependent 1-acyldihydroxyacetone phosphate reductase"/>
    <property type="match status" value="1"/>
</dbReference>